<evidence type="ECO:0000313" key="2">
    <source>
        <dbReference type="Proteomes" id="UP001239111"/>
    </source>
</evidence>
<proteinExistence type="predicted"/>
<gene>
    <name evidence="1" type="ORF">QAD02_016677</name>
</gene>
<name>A0ACC2PBA9_9HYME</name>
<organism evidence="1 2">
    <name type="scientific">Eretmocerus hayati</name>
    <dbReference type="NCBI Taxonomy" id="131215"/>
    <lineage>
        <taxon>Eukaryota</taxon>
        <taxon>Metazoa</taxon>
        <taxon>Ecdysozoa</taxon>
        <taxon>Arthropoda</taxon>
        <taxon>Hexapoda</taxon>
        <taxon>Insecta</taxon>
        <taxon>Pterygota</taxon>
        <taxon>Neoptera</taxon>
        <taxon>Endopterygota</taxon>
        <taxon>Hymenoptera</taxon>
        <taxon>Apocrita</taxon>
        <taxon>Proctotrupomorpha</taxon>
        <taxon>Chalcidoidea</taxon>
        <taxon>Aphelinidae</taxon>
        <taxon>Aphelininae</taxon>
        <taxon>Eretmocerus</taxon>
    </lineage>
</organism>
<keyword evidence="2" id="KW-1185">Reference proteome</keyword>
<dbReference type="Proteomes" id="UP001239111">
    <property type="component" value="Chromosome 2"/>
</dbReference>
<protein>
    <submittedName>
        <fullName evidence="1">Uncharacterized protein</fullName>
    </submittedName>
</protein>
<reference evidence="1" key="1">
    <citation type="submission" date="2023-04" db="EMBL/GenBank/DDBJ databases">
        <title>A chromosome-level genome assembly of the parasitoid wasp Eretmocerus hayati.</title>
        <authorList>
            <person name="Zhong Y."/>
            <person name="Liu S."/>
            <person name="Liu Y."/>
        </authorList>
    </citation>
    <scope>NUCLEOTIDE SEQUENCE</scope>
    <source>
        <strain evidence="1">ZJU_SS_LIU_2023</strain>
    </source>
</reference>
<evidence type="ECO:0000313" key="1">
    <source>
        <dbReference type="EMBL" id="KAJ8680890.1"/>
    </source>
</evidence>
<comment type="caution">
    <text evidence="1">The sequence shown here is derived from an EMBL/GenBank/DDBJ whole genome shotgun (WGS) entry which is preliminary data.</text>
</comment>
<sequence>MIKSDMEVNENGVINVEDTEYEIFVELIRFIYTGQVHNIERMSEKLMIAADKYKVIQLKLKCEQYLIPLLTTVNVLKYLKLADQYDLNLLKKMAISFFVNNRKVIMKSANFSREIEVLRPGLTAELMLGFSSL</sequence>
<accession>A0ACC2PBA9</accession>
<dbReference type="EMBL" id="CM056742">
    <property type="protein sequence ID" value="KAJ8680890.1"/>
    <property type="molecule type" value="Genomic_DNA"/>
</dbReference>